<name>A0A7J6V7E9_THATH</name>
<dbReference type="AlphaFoldDB" id="A0A7J6V7E9"/>
<protein>
    <submittedName>
        <fullName evidence="1">Uncharacterized protein</fullName>
    </submittedName>
</protein>
<evidence type="ECO:0000313" key="2">
    <source>
        <dbReference type="Proteomes" id="UP000554482"/>
    </source>
</evidence>
<organism evidence="1 2">
    <name type="scientific">Thalictrum thalictroides</name>
    <name type="common">Rue-anemone</name>
    <name type="synonym">Anemone thalictroides</name>
    <dbReference type="NCBI Taxonomy" id="46969"/>
    <lineage>
        <taxon>Eukaryota</taxon>
        <taxon>Viridiplantae</taxon>
        <taxon>Streptophyta</taxon>
        <taxon>Embryophyta</taxon>
        <taxon>Tracheophyta</taxon>
        <taxon>Spermatophyta</taxon>
        <taxon>Magnoliopsida</taxon>
        <taxon>Ranunculales</taxon>
        <taxon>Ranunculaceae</taxon>
        <taxon>Thalictroideae</taxon>
        <taxon>Thalictrum</taxon>
    </lineage>
</organism>
<gene>
    <name evidence="1" type="ORF">FRX31_030080</name>
</gene>
<dbReference type="Proteomes" id="UP000554482">
    <property type="component" value="Unassembled WGS sequence"/>
</dbReference>
<dbReference type="EMBL" id="JABWDY010037601">
    <property type="protein sequence ID" value="KAF5180332.1"/>
    <property type="molecule type" value="Genomic_DNA"/>
</dbReference>
<comment type="caution">
    <text evidence="1">The sequence shown here is derived from an EMBL/GenBank/DDBJ whole genome shotgun (WGS) entry which is preliminary data.</text>
</comment>
<keyword evidence="2" id="KW-1185">Reference proteome</keyword>
<accession>A0A7J6V7E9</accession>
<evidence type="ECO:0000313" key="1">
    <source>
        <dbReference type="EMBL" id="KAF5180332.1"/>
    </source>
</evidence>
<sequence>MNKIRQNKATIKEMKGYYGETIRDPKQIGDFIVNHFEEKFKARNIVIDNDLTGLIPMLVTEENNLMLSSMPSHEEIKHAAFTFNADRWL</sequence>
<dbReference type="OrthoDB" id="1436390at2759"/>
<reference evidence="1 2" key="1">
    <citation type="submission" date="2020-06" db="EMBL/GenBank/DDBJ databases">
        <title>Transcriptomic and genomic resources for Thalictrum thalictroides and T. hernandezii: Facilitating candidate gene discovery in an emerging model plant lineage.</title>
        <authorList>
            <person name="Arias T."/>
            <person name="Riano-Pachon D.M."/>
            <person name="Di Stilio V.S."/>
        </authorList>
    </citation>
    <scope>NUCLEOTIDE SEQUENCE [LARGE SCALE GENOMIC DNA]</scope>
    <source>
        <strain evidence="2">cv. WT478/WT964</strain>
        <tissue evidence="1">Leaves</tissue>
    </source>
</reference>
<proteinExistence type="predicted"/>